<proteinExistence type="inferred from homology"/>
<dbReference type="InterPro" id="IPR024688">
    <property type="entry name" value="Mac_dom"/>
</dbReference>
<sequence length="187" mass="20337">MASEYQKMIAGEPYRPSDPELRVLAQASRQKQAAFNKEEDPLKGAEIIKTWFGSTGQNLYVNPRLVVDYGVNIHLGENFYSNWNLTMLDVCPIRIGNNAMLGPNCQFLTPLHPLDPHERNSGVEYGKPITIGDNFWAGGGVIVLSGVTLGNNVVAGAGAVITKSFGDNVVLAGNPARVIKEIQVKEN</sequence>
<dbReference type="EC" id="2.3.1.-" evidence="5"/>
<evidence type="ECO:0000313" key="10">
    <source>
        <dbReference type="Proteomes" id="UP000279863"/>
    </source>
</evidence>
<evidence type="ECO:0000313" key="8">
    <source>
        <dbReference type="EMBL" id="RSK09276.1"/>
    </source>
</evidence>
<keyword evidence="2 5" id="KW-0808">Transferase</keyword>
<dbReference type="PANTHER" id="PTHR43017">
    <property type="entry name" value="GALACTOSIDE O-ACETYLTRANSFERASE"/>
    <property type="match status" value="1"/>
</dbReference>
<dbReference type="Pfam" id="PF14602">
    <property type="entry name" value="Hexapep_2"/>
    <property type="match status" value="1"/>
</dbReference>
<dbReference type="Pfam" id="PF12464">
    <property type="entry name" value="Mac"/>
    <property type="match status" value="1"/>
</dbReference>
<dbReference type="AlphaFoldDB" id="A0A081R7P3"/>
<reference evidence="7 9" key="1">
    <citation type="submission" date="2014-05" db="EMBL/GenBank/DDBJ databases">
        <authorList>
            <person name="Daugherty S.C."/>
            <person name="Tallon L.J."/>
            <person name="Sadzewicz L."/>
            <person name="Kilian M."/>
            <person name="Tettelin H."/>
        </authorList>
    </citation>
    <scope>NUCLEOTIDE SEQUENCE [LARGE SCALE GENOMIC DNA]</scope>
    <source>
        <strain evidence="7 9">SK143</strain>
    </source>
</reference>
<accession>A0A081R7P3</accession>
<gene>
    <name evidence="8" type="primary">maa</name>
    <name evidence="8" type="ORF">D8804_04505</name>
    <name evidence="7" type="ORF">SK143_0058</name>
</gene>
<protein>
    <recommendedName>
        <fullName evidence="5">Acetyltransferase</fullName>
        <ecNumber evidence="5">2.3.1.-</ecNumber>
    </recommendedName>
</protein>
<dbReference type="InterPro" id="IPR039369">
    <property type="entry name" value="LacA-like"/>
</dbReference>
<dbReference type="Proteomes" id="UP000028098">
    <property type="component" value="Unassembled WGS sequence"/>
</dbReference>
<dbReference type="EMBL" id="JPGB01000001">
    <property type="protein sequence ID" value="KEQ51216.1"/>
    <property type="molecule type" value="Genomic_DNA"/>
</dbReference>
<evidence type="ECO:0000256" key="4">
    <source>
        <dbReference type="ARBA" id="ARBA00023315"/>
    </source>
</evidence>
<dbReference type="Gene3D" id="2.160.10.10">
    <property type="entry name" value="Hexapeptide repeat proteins"/>
    <property type="match status" value="1"/>
</dbReference>
<dbReference type="SUPFAM" id="SSF51161">
    <property type="entry name" value="Trimeric LpxA-like enzymes"/>
    <property type="match status" value="1"/>
</dbReference>
<evidence type="ECO:0000256" key="1">
    <source>
        <dbReference type="ARBA" id="ARBA00007274"/>
    </source>
</evidence>
<evidence type="ECO:0000256" key="2">
    <source>
        <dbReference type="ARBA" id="ARBA00022679"/>
    </source>
</evidence>
<evidence type="ECO:0000313" key="9">
    <source>
        <dbReference type="Proteomes" id="UP000028098"/>
    </source>
</evidence>
<dbReference type="STRING" id="1303.SORDD17_00954"/>
<reference evidence="8 10" key="2">
    <citation type="submission" date="2018-11" db="EMBL/GenBank/DDBJ databases">
        <title>Species Designations Belie Phenotypic and Genotypic Heterogeneity in Oral Streptococci.</title>
        <authorList>
            <person name="Velsko I."/>
        </authorList>
    </citation>
    <scope>NUCLEOTIDE SEQUENCE [LARGE SCALE GENOMIC DNA]</scope>
    <source>
        <strain evidence="8 10">BCA1</strain>
    </source>
</reference>
<dbReference type="GO" id="GO:0008870">
    <property type="term" value="F:galactoside O-acetyltransferase activity"/>
    <property type="evidence" value="ECO:0007669"/>
    <property type="project" value="TreeGrafter"/>
</dbReference>
<evidence type="ECO:0000256" key="3">
    <source>
        <dbReference type="ARBA" id="ARBA00022737"/>
    </source>
</evidence>
<evidence type="ECO:0000259" key="6">
    <source>
        <dbReference type="SMART" id="SM01266"/>
    </source>
</evidence>
<dbReference type="InterPro" id="IPR001451">
    <property type="entry name" value="Hexapep"/>
</dbReference>
<dbReference type="PANTHER" id="PTHR43017:SF1">
    <property type="entry name" value="ACETYLTRANSFERASE YJL218W-RELATED"/>
    <property type="match status" value="1"/>
</dbReference>
<dbReference type="CDD" id="cd03357">
    <property type="entry name" value="LbH_MAT_GAT"/>
    <property type="match status" value="1"/>
</dbReference>
<dbReference type="RefSeq" id="WP_042901942.1">
    <property type="nucleotide sequence ID" value="NZ_CP181482.1"/>
</dbReference>
<dbReference type="EMBL" id="RJVZ01000006">
    <property type="protein sequence ID" value="RSK09276.1"/>
    <property type="molecule type" value="Genomic_DNA"/>
</dbReference>
<name>A0A081R7P3_STROR</name>
<evidence type="ECO:0000256" key="5">
    <source>
        <dbReference type="RuleBase" id="RU367021"/>
    </source>
</evidence>
<dbReference type="Proteomes" id="UP000279863">
    <property type="component" value="Unassembled WGS sequence"/>
</dbReference>
<dbReference type="SMART" id="SM01266">
    <property type="entry name" value="Mac"/>
    <property type="match status" value="1"/>
</dbReference>
<dbReference type="PATRIC" id="fig|1303.44.peg.55"/>
<comment type="similarity">
    <text evidence="1 5">Belongs to the transferase hexapeptide repeat family.</text>
</comment>
<organism evidence="7 9">
    <name type="scientific">Streptococcus oralis</name>
    <dbReference type="NCBI Taxonomy" id="1303"/>
    <lineage>
        <taxon>Bacteria</taxon>
        <taxon>Bacillati</taxon>
        <taxon>Bacillota</taxon>
        <taxon>Bacilli</taxon>
        <taxon>Lactobacillales</taxon>
        <taxon>Streptococcaceae</taxon>
        <taxon>Streptococcus</taxon>
    </lineage>
</organism>
<keyword evidence="3" id="KW-0677">Repeat</keyword>
<feature type="domain" description="Maltose/galactoside acetyltransferase" evidence="6">
    <location>
        <begin position="5"/>
        <end position="57"/>
    </location>
</feature>
<dbReference type="InterPro" id="IPR011004">
    <property type="entry name" value="Trimer_LpxA-like_sf"/>
</dbReference>
<keyword evidence="4 5" id="KW-0012">Acyltransferase</keyword>
<comment type="caution">
    <text evidence="7">The sequence shown here is derived from an EMBL/GenBank/DDBJ whole genome shotgun (WGS) entry which is preliminary data.</text>
</comment>
<evidence type="ECO:0000313" key="7">
    <source>
        <dbReference type="EMBL" id="KEQ51216.1"/>
    </source>
</evidence>